<dbReference type="RefSeq" id="WP_012206046.1">
    <property type="nucleotide sequence ID" value="NZ_AP025556.1"/>
</dbReference>
<dbReference type="AlphaFoldDB" id="A0A1H3JJJ5"/>
<reference evidence="1 4" key="2">
    <citation type="submission" date="2020-12" db="EMBL/GenBank/DDBJ databases">
        <title>FDA dAtabase for Regulatory Grade micrObial Sequences (FDA-ARGOS): Supporting development and validation of Infectious Disease Dx tests.</title>
        <authorList>
            <person name="Sproer C."/>
            <person name="Gronow S."/>
            <person name="Severitt S."/>
            <person name="Schroder I."/>
            <person name="Tallon L."/>
            <person name="Sadzewicz L."/>
            <person name="Zhao X."/>
            <person name="Boylan J."/>
            <person name="Ott S."/>
            <person name="Bowen H."/>
            <person name="Vavikolanu K."/>
            <person name="Mehta A."/>
            <person name="Aluvathingal J."/>
            <person name="Nadendla S."/>
            <person name="Lowell S."/>
            <person name="Myers T."/>
            <person name="Yan Y."/>
            <person name="Sichtig H."/>
        </authorList>
    </citation>
    <scope>NUCLEOTIDE SEQUENCE [LARGE SCALE GENOMIC DNA]</scope>
    <source>
        <strain evidence="1 4">FDAARGOS_890</strain>
    </source>
</reference>
<name>A0A1H3JJJ5_9BURK</name>
<evidence type="ECO:0000313" key="4">
    <source>
        <dbReference type="Proteomes" id="UP000595064"/>
    </source>
</evidence>
<evidence type="ECO:0000313" key="1">
    <source>
        <dbReference type="EMBL" id="QPS82101.1"/>
    </source>
</evidence>
<dbReference type="EMBL" id="FNPE01000004">
    <property type="protein sequence ID" value="SDY40101.1"/>
    <property type="molecule type" value="Genomic_DNA"/>
</dbReference>
<dbReference type="EMBL" id="CP065748">
    <property type="protein sequence ID" value="QPS82101.1"/>
    <property type="molecule type" value="Genomic_DNA"/>
</dbReference>
<evidence type="ECO:0000313" key="2">
    <source>
        <dbReference type="EMBL" id="SDY40101.1"/>
    </source>
</evidence>
<dbReference type="KEGG" id="dla:I6G47_03160"/>
<sequence>MNHALNSLASELDLAAEAGEHLRLQFTQACVDRIAHLLEDPDVIRCAQGLRRYLDGQIDRQELDRLAREAASLANHHQGSRSLDGCGHAAVSATYATAHGLAGRALQAADYAAYAMVYGEGGHGAVTDRESFEPEYQWQARCLASLAQAAQQRT</sequence>
<proteinExistence type="predicted"/>
<accession>A0A1H3JJJ5</accession>
<reference evidence="2 3" key="1">
    <citation type="submission" date="2016-10" db="EMBL/GenBank/DDBJ databases">
        <authorList>
            <person name="de Groot N.N."/>
        </authorList>
    </citation>
    <scope>NUCLEOTIDE SEQUENCE [LARGE SCALE GENOMIC DNA]</scope>
    <source>
        <strain evidence="2 3">LMG 24775</strain>
    </source>
</reference>
<evidence type="ECO:0000313" key="3">
    <source>
        <dbReference type="Proteomes" id="UP000183417"/>
    </source>
</evidence>
<dbReference type="GeneID" id="94691875"/>
<dbReference type="Proteomes" id="UP000595064">
    <property type="component" value="Chromosome"/>
</dbReference>
<keyword evidence="4" id="KW-1185">Reference proteome</keyword>
<dbReference type="Proteomes" id="UP000183417">
    <property type="component" value="Unassembled WGS sequence"/>
</dbReference>
<gene>
    <name evidence="1" type="ORF">I6G47_03160</name>
    <name evidence="2" type="ORF">SAMN05421547_104293</name>
</gene>
<protein>
    <submittedName>
        <fullName evidence="2">Uncharacterized protein</fullName>
    </submittedName>
</protein>
<organism evidence="2 3">
    <name type="scientific">Delftia lacustris</name>
    <dbReference type="NCBI Taxonomy" id="558537"/>
    <lineage>
        <taxon>Bacteria</taxon>
        <taxon>Pseudomonadati</taxon>
        <taxon>Pseudomonadota</taxon>
        <taxon>Betaproteobacteria</taxon>
        <taxon>Burkholderiales</taxon>
        <taxon>Comamonadaceae</taxon>
        <taxon>Delftia</taxon>
    </lineage>
</organism>